<dbReference type="GO" id="GO:0050062">
    <property type="term" value="F:long-chain-fatty-acyl-CoA reductase activity"/>
    <property type="evidence" value="ECO:0007669"/>
    <property type="project" value="UniProtKB-EC"/>
</dbReference>
<accession>A0A852TAS8</accession>
<sequence>MRERVGYLPDIGEEIIETKILTFTRKGEVLEVEAPLLTMKQMQLVTEKVKTASSEVLKNMSITEIISIIDTAIEVLLDRHSTYRKKAEMLLPIVTGYDKEMIRLGLTSFLKKFRKHELQRFVVEDLGNPLLLDDFQPRVKRGYSKAVGPELILHVWAGNVPALPLWSLISGLLVKSGNIGKVSSAEPLFAGLFAQVLVEVAPQLKDCLAVVWWKGGDEAREKEIFRYSDVVVGYGSNTSLESMSRRIPVTTRFLPFGHKVSFGVISNAALDSRKALTTAHHAAFDIIQFDQQGCYSPHIFYVRKGGNVTPAEFAQYLAQELESYQKRYPRRTLTLEEMTAAVHWRNQEEVTSFSNPAKQVFGQTDHHWTVVYEEGAAFSPTCSNRTVKVIAFDEIEDILPSMLPYRKILQSAGIAAAPKELFRWAEKFGNIGVTRITALGKMTSPEAGWHHDGGFNLLDLVQMVDIEHSAEEYAEYFAAYVD</sequence>
<comment type="similarity">
    <text evidence="2">Belongs to the LuxC family.</text>
</comment>
<dbReference type="GO" id="GO:0008218">
    <property type="term" value="P:bioluminescence"/>
    <property type="evidence" value="ECO:0007669"/>
    <property type="project" value="InterPro"/>
</dbReference>
<evidence type="ECO:0000256" key="2">
    <source>
        <dbReference type="PIRNR" id="PIRNR009414"/>
    </source>
</evidence>
<gene>
    <name evidence="3" type="ORF">F4694_001218</name>
</gene>
<evidence type="ECO:0000256" key="1">
    <source>
        <dbReference type="ARBA" id="ARBA00022857"/>
    </source>
</evidence>
<dbReference type="InterPro" id="IPR008670">
    <property type="entry name" value="CoA_reduct_LuxC"/>
</dbReference>
<keyword evidence="1 2" id="KW-0521">NADP</keyword>
<dbReference type="AlphaFoldDB" id="A0A852TAS8"/>
<dbReference type="EMBL" id="JACCBX010000002">
    <property type="protein sequence ID" value="NYE04474.1"/>
    <property type="molecule type" value="Genomic_DNA"/>
</dbReference>
<comment type="caution">
    <text evidence="3">The sequence shown here is derived from an EMBL/GenBank/DDBJ whole genome shotgun (WGS) entry which is preliminary data.</text>
</comment>
<evidence type="ECO:0000313" key="4">
    <source>
        <dbReference type="Proteomes" id="UP000548423"/>
    </source>
</evidence>
<dbReference type="EC" id="1.2.1.50" evidence="2"/>
<keyword evidence="2" id="KW-0560">Oxidoreductase</keyword>
<proteinExistence type="inferred from homology"/>
<protein>
    <recommendedName>
        <fullName evidence="2">Acyl-CoA reductase</fullName>
        <ecNumber evidence="2">1.2.1.50</ecNumber>
    </recommendedName>
</protein>
<dbReference type="PIRSF" id="PIRSF009414">
    <property type="entry name" value="LuxC"/>
    <property type="match status" value="1"/>
</dbReference>
<reference evidence="4" key="2">
    <citation type="submission" date="2020-08" db="EMBL/GenBank/DDBJ databases">
        <title>The Agave Microbiome: Exploring the role of microbial communities in plant adaptations to desert environments.</title>
        <authorList>
            <person name="Partida-Martinez L.P."/>
        </authorList>
    </citation>
    <scope>NUCLEOTIDE SEQUENCE [LARGE SCALE GENOMIC DNA]</scope>
    <source>
        <strain evidence="4">AT2.8</strain>
    </source>
</reference>
<dbReference type="Pfam" id="PF05893">
    <property type="entry name" value="LuxC"/>
    <property type="match status" value="1"/>
</dbReference>
<dbReference type="Proteomes" id="UP000548423">
    <property type="component" value="Unassembled WGS sequence"/>
</dbReference>
<reference evidence="4" key="1">
    <citation type="submission" date="2020-07" db="EMBL/GenBank/DDBJ databases">
        <authorList>
            <person name="Partida-Martinez L."/>
            <person name="Huntemann M."/>
            <person name="Clum A."/>
            <person name="Wang J."/>
            <person name="Palaniappan K."/>
            <person name="Ritter S."/>
            <person name="Chen I.-M."/>
            <person name="Stamatis D."/>
            <person name="Reddy T."/>
            <person name="O'Malley R."/>
            <person name="Daum C."/>
            <person name="Shapiro N."/>
            <person name="Ivanova N."/>
            <person name="Kyrpides N."/>
            <person name="Woyke T."/>
        </authorList>
    </citation>
    <scope>NUCLEOTIDE SEQUENCE [LARGE SCALE GENOMIC DNA]</scope>
    <source>
        <strain evidence="4">AT2.8</strain>
    </source>
</reference>
<name>A0A852TAS8_9BACI</name>
<organism evidence="3 4">
    <name type="scientific">Neobacillus niacini</name>
    <dbReference type="NCBI Taxonomy" id="86668"/>
    <lineage>
        <taxon>Bacteria</taxon>
        <taxon>Bacillati</taxon>
        <taxon>Bacillota</taxon>
        <taxon>Bacilli</taxon>
        <taxon>Bacillales</taxon>
        <taxon>Bacillaceae</taxon>
        <taxon>Neobacillus</taxon>
    </lineage>
</organism>
<comment type="catalytic activity">
    <reaction evidence="2">
        <text>a long-chain fatty aldehyde + NADP(+) + CoA = a long-chain fatty acyl-CoA + NADPH + H(+)</text>
        <dbReference type="Rhea" id="RHEA:15437"/>
        <dbReference type="ChEBI" id="CHEBI:15378"/>
        <dbReference type="ChEBI" id="CHEBI:17176"/>
        <dbReference type="ChEBI" id="CHEBI:57287"/>
        <dbReference type="ChEBI" id="CHEBI:57783"/>
        <dbReference type="ChEBI" id="CHEBI:58349"/>
        <dbReference type="ChEBI" id="CHEBI:83139"/>
        <dbReference type="EC" id="1.2.1.50"/>
    </reaction>
</comment>
<dbReference type="CDD" id="cd07080">
    <property type="entry name" value="ALDH_Acyl-CoA-Red_LuxC"/>
    <property type="match status" value="1"/>
</dbReference>
<evidence type="ECO:0000313" key="3">
    <source>
        <dbReference type="EMBL" id="NYE04474.1"/>
    </source>
</evidence>
<dbReference type="GO" id="GO:0003995">
    <property type="term" value="F:acyl-CoA dehydrogenase activity"/>
    <property type="evidence" value="ECO:0007669"/>
    <property type="project" value="InterPro"/>
</dbReference>